<dbReference type="PANTHER" id="PTHR46401">
    <property type="entry name" value="GLYCOSYLTRANSFERASE WBBK-RELATED"/>
    <property type="match status" value="1"/>
</dbReference>
<protein>
    <submittedName>
        <fullName evidence="4">Glycosyl transferase, group 1</fullName>
    </submittedName>
</protein>
<dbReference type="Proteomes" id="UP000034176">
    <property type="component" value="Unassembled WGS sequence"/>
</dbReference>
<organism evidence="4 5">
    <name type="scientific">Candidatus Gottesmanbacteria bacterium GW2011_GWA1_34_13</name>
    <dbReference type="NCBI Taxonomy" id="1618434"/>
    <lineage>
        <taxon>Bacteria</taxon>
        <taxon>Candidatus Gottesmaniibacteriota</taxon>
    </lineage>
</organism>
<evidence type="ECO:0000313" key="4">
    <source>
        <dbReference type="EMBL" id="KKP59928.1"/>
    </source>
</evidence>
<evidence type="ECO:0000313" key="5">
    <source>
        <dbReference type="Proteomes" id="UP000034176"/>
    </source>
</evidence>
<keyword evidence="1 4" id="KW-0808">Transferase</keyword>
<dbReference type="Pfam" id="PF13439">
    <property type="entry name" value="Glyco_transf_4"/>
    <property type="match status" value="1"/>
</dbReference>
<dbReference type="SUPFAM" id="SSF53756">
    <property type="entry name" value="UDP-Glycosyltransferase/glycogen phosphorylase"/>
    <property type="match status" value="1"/>
</dbReference>
<dbReference type="GO" id="GO:0016757">
    <property type="term" value="F:glycosyltransferase activity"/>
    <property type="evidence" value="ECO:0007669"/>
    <property type="project" value="InterPro"/>
</dbReference>
<accession>A0A0G0AS99</accession>
<evidence type="ECO:0000259" key="2">
    <source>
        <dbReference type="Pfam" id="PF00534"/>
    </source>
</evidence>
<dbReference type="STRING" id="1618434.UR52_C0001G0008"/>
<feature type="domain" description="Glycosyl transferase family 1" evidence="2">
    <location>
        <begin position="192"/>
        <end position="345"/>
    </location>
</feature>
<proteinExistence type="predicted"/>
<evidence type="ECO:0000259" key="3">
    <source>
        <dbReference type="Pfam" id="PF13439"/>
    </source>
</evidence>
<feature type="domain" description="Glycosyltransferase subfamily 4-like N-terminal" evidence="3">
    <location>
        <begin position="15"/>
        <end position="179"/>
    </location>
</feature>
<dbReference type="AlphaFoldDB" id="A0A0G0AS99"/>
<dbReference type="CDD" id="cd03809">
    <property type="entry name" value="GT4_MtfB-like"/>
    <property type="match status" value="1"/>
</dbReference>
<gene>
    <name evidence="4" type="ORF">UR52_C0001G0008</name>
</gene>
<dbReference type="InterPro" id="IPR001296">
    <property type="entry name" value="Glyco_trans_1"/>
</dbReference>
<evidence type="ECO:0000256" key="1">
    <source>
        <dbReference type="ARBA" id="ARBA00022679"/>
    </source>
</evidence>
<dbReference type="PANTHER" id="PTHR46401:SF2">
    <property type="entry name" value="GLYCOSYLTRANSFERASE WBBK-RELATED"/>
    <property type="match status" value="1"/>
</dbReference>
<comment type="caution">
    <text evidence="4">The sequence shown here is derived from an EMBL/GenBank/DDBJ whole genome shotgun (WGS) entry which is preliminary data.</text>
</comment>
<reference evidence="4 5" key="1">
    <citation type="journal article" date="2015" name="Nature">
        <title>rRNA introns, odd ribosomes, and small enigmatic genomes across a large radiation of phyla.</title>
        <authorList>
            <person name="Brown C.T."/>
            <person name="Hug L.A."/>
            <person name="Thomas B.C."/>
            <person name="Sharon I."/>
            <person name="Castelle C.J."/>
            <person name="Singh A."/>
            <person name="Wilkins M.J."/>
            <person name="Williams K.H."/>
            <person name="Banfield J.F."/>
        </authorList>
    </citation>
    <scope>NUCLEOTIDE SEQUENCE [LARGE SCALE GENOMIC DNA]</scope>
</reference>
<dbReference type="Gene3D" id="3.40.50.2000">
    <property type="entry name" value="Glycogen Phosphorylase B"/>
    <property type="match status" value="2"/>
</dbReference>
<dbReference type="Pfam" id="PF00534">
    <property type="entry name" value="Glycos_transf_1"/>
    <property type="match status" value="1"/>
</dbReference>
<name>A0A0G0AS99_9BACT</name>
<dbReference type="GO" id="GO:0009103">
    <property type="term" value="P:lipopolysaccharide biosynthetic process"/>
    <property type="evidence" value="ECO:0007669"/>
    <property type="project" value="TreeGrafter"/>
</dbReference>
<dbReference type="EMBL" id="LBPN01000001">
    <property type="protein sequence ID" value="KKP59928.1"/>
    <property type="molecule type" value="Genomic_DNA"/>
</dbReference>
<dbReference type="InterPro" id="IPR028098">
    <property type="entry name" value="Glyco_trans_4-like_N"/>
</dbReference>
<sequence>MKIGIDISQIAYKGSGIASYTQNLVKSLLKIDKKNQYIFFASALRRRYEIEKFIKLFDVNGNYQFKLYPFPPKMMSYLWNKMHILPMEKFVGNTDVFHTSDWTEPPARALKVTTIHDLLIFSQPQYVNPSIVENQKAKLKWVTKETAIIITDSQSSKNDIIKYLKYPADRIKVVYLGIDKIFYPQSDDAIQKVKNKYKLNFDYLLFLGVNDKRKNWDLLIQAFSQVKTAGLKLVGISSFLSTYKFTDEKIKILQYVDLQDMPALYTGAKAFIYPSLYEGFGLPVLEAMASGVPVITSNRGSLKEIIGENGFVIDPYSTIDLVSTINQVIGLSSEERNNIIYKGIQHTKKFTWEKTASETLKIYESLI</sequence>